<accession>A0A5C7IIK3</accession>
<feature type="compositionally biased region" description="Acidic residues" evidence="1">
    <location>
        <begin position="133"/>
        <end position="165"/>
    </location>
</feature>
<gene>
    <name evidence="2" type="ORF">EZV62_004045</name>
</gene>
<organism evidence="2 3">
    <name type="scientific">Acer yangbiense</name>
    <dbReference type="NCBI Taxonomy" id="1000413"/>
    <lineage>
        <taxon>Eukaryota</taxon>
        <taxon>Viridiplantae</taxon>
        <taxon>Streptophyta</taxon>
        <taxon>Embryophyta</taxon>
        <taxon>Tracheophyta</taxon>
        <taxon>Spermatophyta</taxon>
        <taxon>Magnoliopsida</taxon>
        <taxon>eudicotyledons</taxon>
        <taxon>Gunneridae</taxon>
        <taxon>Pentapetalae</taxon>
        <taxon>rosids</taxon>
        <taxon>malvids</taxon>
        <taxon>Sapindales</taxon>
        <taxon>Sapindaceae</taxon>
        <taxon>Hippocastanoideae</taxon>
        <taxon>Acereae</taxon>
        <taxon>Acer</taxon>
    </lineage>
</organism>
<evidence type="ECO:0000313" key="2">
    <source>
        <dbReference type="EMBL" id="TXG69110.1"/>
    </source>
</evidence>
<dbReference type="AlphaFoldDB" id="A0A5C7IIK3"/>
<comment type="caution">
    <text evidence="2">The sequence shown here is derived from an EMBL/GenBank/DDBJ whole genome shotgun (WGS) entry which is preliminary data.</text>
</comment>
<keyword evidence="3" id="KW-1185">Reference proteome</keyword>
<evidence type="ECO:0000256" key="1">
    <source>
        <dbReference type="SAM" id="MobiDB-lite"/>
    </source>
</evidence>
<dbReference type="Proteomes" id="UP000323000">
    <property type="component" value="Chromosome 2"/>
</dbReference>
<feature type="region of interest" description="Disordered" evidence="1">
    <location>
        <begin position="132"/>
        <end position="165"/>
    </location>
</feature>
<evidence type="ECO:0000313" key="3">
    <source>
        <dbReference type="Proteomes" id="UP000323000"/>
    </source>
</evidence>
<protein>
    <submittedName>
        <fullName evidence="2">Uncharacterized protein</fullName>
    </submittedName>
</protein>
<name>A0A5C7IIK3_9ROSI</name>
<reference evidence="3" key="1">
    <citation type="journal article" date="2019" name="Gigascience">
        <title>De novo genome assembly of the endangered Acer yangbiense, a plant species with extremely small populations endemic to Yunnan Province, China.</title>
        <authorList>
            <person name="Yang J."/>
            <person name="Wariss H.M."/>
            <person name="Tao L."/>
            <person name="Zhang R."/>
            <person name="Yun Q."/>
            <person name="Hollingsworth P."/>
            <person name="Dao Z."/>
            <person name="Luo G."/>
            <person name="Guo H."/>
            <person name="Ma Y."/>
            <person name="Sun W."/>
        </authorList>
    </citation>
    <scope>NUCLEOTIDE SEQUENCE [LARGE SCALE GENOMIC DNA]</scope>
    <source>
        <strain evidence="3">cv. Malutang</strain>
    </source>
</reference>
<sequence length="165" mass="18772">MGLDIFKIYVTIDTKVVELGSCDADHISMIVLLYTLSKKQTGCDKVPKDDYSVWVYLPWSSEKKEVSTDNEIVEVFRLFTEHKQDAIMFEIEKRPYIPVALDVEASSSTPPKFTGDIPIVDFSGFEQNLFGDNEGDYYYEDDHDYEGDNEDEVELGDEAGEVELG</sequence>
<proteinExistence type="predicted"/>
<dbReference type="EMBL" id="VAHF01000002">
    <property type="protein sequence ID" value="TXG69110.1"/>
    <property type="molecule type" value="Genomic_DNA"/>
</dbReference>